<evidence type="ECO:0000256" key="4">
    <source>
        <dbReference type="ARBA" id="ARBA00022692"/>
    </source>
</evidence>
<dbReference type="InterPro" id="IPR037066">
    <property type="entry name" value="Plug_dom_sf"/>
</dbReference>
<dbReference type="PANTHER" id="PTHR47234">
    <property type="match status" value="1"/>
</dbReference>
<dbReference type="Proteomes" id="UP000228621">
    <property type="component" value="Unassembled WGS sequence"/>
</dbReference>
<keyword evidence="4 8" id="KW-0812">Transmembrane</keyword>
<keyword evidence="2 8" id="KW-0813">Transport</keyword>
<protein>
    <submittedName>
        <fullName evidence="13">TonB-dependent receptor</fullName>
    </submittedName>
</protein>
<dbReference type="GO" id="GO:0009279">
    <property type="term" value="C:cell outer membrane"/>
    <property type="evidence" value="ECO:0007669"/>
    <property type="project" value="UniProtKB-SubCell"/>
</dbReference>
<dbReference type="Pfam" id="PF07715">
    <property type="entry name" value="Plug"/>
    <property type="match status" value="1"/>
</dbReference>
<feature type="chain" id="PRO_5012992230" evidence="10">
    <location>
        <begin position="21"/>
        <end position="977"/>
    </location>
</feature>
<dbReference type="SUPFAM" id="SSF56935">
    <property type="entry name" value="Porins"/>
    <property type="match status" value="1"/>
</dbReference>
<dbReference type="Pfam" id="PF00593">
    <property type="entry name" value="TonB_dep_Rec_b-barrel"/>
    <property type="match status" value="1"/>
</dbReference>
<comment type="subcellular location">
    <subcellularLocation>
        <location evidence="1 8">Cell outer membrane</location>
        <topology evidence="1 8">Multi-pass membrane protein</topology>
    </subcellularLocation>
</comment>
<evidence type="ECO:0000313" key="13">
    <source>
        <dbReference type="EMBL" id="PCK31510.1"/>
    </source>
</evidence>
<dbReference type="InterPro" id="IPR036942">
    <property type="entry name" value="Beta-barrel_TonB_sf"/>
</dbReference>
<evidence type="ECO:0000259" key="12">
    <source>
        <dbReference type="Pfam" id="PF07715"/>
    </source>
</evidence>
<keyword evidence="5 9" id="KW-0798">TonB box</keyword>
<sequence length="977" mass="108687">MLKKLNLVTASIQTALIAGAVSGSVAVANEQTEAKSVERIQVTGSRIKRFNLTSPTPVTVIGGVELENQGITNVNDLLAEMPQATVGLSPENTTSYIYASGLNTTDLRGLGSERTLVLVNGRRFVPGSVGDTAVDLNNIPTSIIERIEIATGGAAAVYGADAVAGVVNIITKKSFDGIEVDVSTVKPEQSGGEEYYFSITGGQELDKLSFITSLNYTKSESYAKMDRDFYKRGMRSISNPANTGGSDGIPADIQFNHPTALGYYSERGDFFAWKGTKTREAFENNHFTFDEDGTMRPFDYGLGLIDDPAQLTDKPVRAAGRYLYDDENPGDAIFRHGYKDYFRTPLERVIGTLYGTYELHDDHALTFDTTYSKTEATTESSPAFFTHTIRRDSAFVSDSMGKVMDEAGLDSVTLYQANEHLWGDREYNQEREVFRSSIGAEGIINDDWGYSTYFQFGRIEQDTLWTGEVYKKNLAYAIDSVIDDNGQVVCATRDDDGNVTGARAGCVPFNPMGAMRANQEQQGYISATATRFARHDQAVFSATVDGVLFELPAGYVSAAFTAEHRREVAKIRPSENMEKGLIKGNSSLPMDGEIKVNEFSTEISVPLLVDQFLATDLTFEGAYRYMDYSVTGGDDAWKMALNWGVTEELRIRLNRSKSVRAPNLGDLFTPNSTTYNSGRADICRADSIAELSSNYKYRENIINNCQADGLEAGWMPSDKWLSGGSLEGYVQGNVDLQNEVSNDYTVGVIYTPEFIEGLDLTVDYWSFEIDGAIEYFGRDSVKLCYEASSLDNPFCSNVVRNKDTGEIVHYYARPINAAQITKKGMDFESAYKFDALNGEFALKLTATYLIEDNQNSTGRSEDFRNYMGETDDAPRWKGRFSALYSHDDSAYVVTVNYRHSTVDDNEWTPEDNNYNDVPSYTTVDFMYKTYLVEDLQLRVGVNNVFDREPPRTPETYDNGEFFDVKGRRLSLGMKYNF</sequence>
<dbReference type="RefSeq" id="WP_099642252.1">
    <property type="nucleotide sequence ID" value="NZ_JAQPZX010000029.1"/>
</dbReference>
<keyword evidence="6 8" id="KW-0472">Membrane</keyword>
<dbReference type="InterPro" id="IPR039426">
    <property type="entry name" value="TonB-dep_rcpt-like"/>
</dbReference>
<dbReference type="InterPro" id="IPR000531">
    <property type="entry name" value="Beta-barrel_TonB"/>
</dbReference>
<evidence type="ECO:0000256" key="8">
    <source>
        <dbReference type="PROSITE-ProRule" id="PRU01360"/>
    </source>
</evidence>
<evidence type="ECO:0000256" key="9">
    <source>
        <dbReference type="RuleBase" id="RU003357"/>
    </source>
</evidence>
<evidence type="ECO:0000256" key="6">
    <source>
        <dbReference type="ARBA" id="ARBA00023136"/>
    </source>
</evidence>
<evidence type="ECO:0000256" key="1">
    <source>
        <dbReference type="ARBA" id="ARBA00004571"/>
    </source>
</evidence>
<dbReference type="OrthoDB" id="176248at2"/>
<dbReference type="PANTHER" id="PTHR47234:SF2">
    <property type="entry name" value="TONB-DEPENDENT RECEPTOR"/>
    <property type="match status" value="1"/>
</dbReference>
<evidence type="ECO:0000256" key="10">
    <source>
        <dbReference type="SAM" id="SignalP"/>
    </source>
</evidence>
<accession>A0A2A5JQ40</accession>
<gene>
    <name evidence="13" type="ORF">CEX98_11690</name>
</gene>
<dbReference type="EMBL" id="NKHF01000052">
    <property type="protein sequence ID" value="PCK31510.1"/>
    <property type="molecule type" value="Genomic_DNA"/>
</dbReference>
<proteinExistence type="inferred from homology"/>
<evidence type="ECO:0000256" key="3">
    <source>
        <dbReference type="ARBA" id="ARBA00022452"/>
    </source>
</evidence>
<dbReference type="Gene3D" id="2.170.130.10">
    <property type="entry name" value="TonB-dependent receptor, plug domain"/>
    <property type="match status" value="1"/>
</dbReference>
<evidence type="ECO:0000313" key="14">
    <source>
        <dbReference type="Proteomes" id="UP000228621"/>
    </source>
</evidence>
<keyword evidence="14" id="KW-1185">Reference proteome</keyword>
<comment type="similarity">
    <text evidence="8 9">Belongs to the TonB-dependent receptor family.</text>
</comment>
<dbReference type="PROSITE" id="PS52016">
    <property type="entry name" value="TONB_DEPENDENT_REC_3"/>
    <property type="match status" value="1"/>
</dbReference>
<comment type="caution">
    <text evidence="13">The sequence shown here is derived from an EMBL/GenBank/DDBJ whole genome shotgun (WGS) entry which is preliminary data.</text>
</comment>
<dbReference type="AlphaFoldDB" id="A0A2A5JQ40"/>
<keyword evidence="13" id="KW-0675">Receptor</keyword>
<keyword evidence="3 8" id="KW-1134">Transmembrane beta strand</keyword>
<dbReference type="Gene3D" id="2.40.170.20">
    <property type="entry name" value="TonB-dependent receptor, beta-barrel domain"/>
    <property type="match status" value="1"/>
</dbReference>
<evidence type="ECO:0000256" key="2">
    <source>
        <dbReference type="ARBA" id="ARBA00022448"/>
    </source>
</evidence>
<feature type="domain" description="TonB-dependent receptor plug" evidence="12">
    <location>
        <begin position="53"/>
        <end position="166"/>
    </location>
</feature>
<keyword evidence="10" id="KW-0732">Signal</keyword>
<feature type="domain" description="TonB-dependent receptor-like beta-barrel" evidence="11">
    <location>
        <begin position="609"/>
        <end position="944"/>
    </location>
</feature>
<feature type="signal peptide" evidence="10">
    <location>
        <begin position="1"/>
        <end position="20"/>
    </location>
</feature>
<organism evidence="13 14">
    <name type="scientific">Pseudoalteromonas piscicida</name>
    <dbReference type="NCBI Taxonomy" id="43662"/>
    <lineage>
        <taxon>Bacteria</taxon>
        <taxon>Pseudomonadati</taxon>
        <taxon>Pseudomonadota</taxon>
        <taxon>Gammaproteobacteria</taxon>
        <taxon>Alteromonadales</taxon>
        <taxon>Pseudoalteromonadaceae</taxon>
        <taxon>Pseudoalteromonas</taxon>
    </lineage>
</organism>
<evidence type="ECO:0000259" key="11">
    <source>
        <dbReference type="Pfam" id="PF00593"/>
    </source>
</evidence>
<name>A0A2A5JQ40_PSEO7</name>
<evidence type="ECO:0000256" key="5">
    <source>
        <dbReference type="ARBA" id="ARBA00023077"/>
    </source>
</evidence>
<keyword evidence="7 8" id="KW-0998">Cell outer membrane</keyword>
<evidence type="ECO:0000256" key="7">
    <source>
        <dbReference type="ARBA" id="ARBA00023237"/>
    </source>
</evidence>
<dbReference type="InterPro" id="IPR012910">
    <property type="entry name" value="Plug_dom"/>
</dbReference>
<reference evidence="14" key="1">
    <citation type="journal article" date="2019" name="Genome Announc.">
        <title>Draft Genome Sequence of Pseudoalteromonas piscicida Strain 36Y ROTHPW, an Hypersaline Seawater Isolate from the South Coast of Sonora, Mexico.</title>
        <authorList>
            <person name="Sanchez-Diaz R."/>
            <person name="Molina-Garza Z.J."/>
            <person name="Cruz-Suarez L.E."/>
            <person name="Selvin J."/>
            <person name="Kiran G.S."/>
            <person name="Ibarra-Gamez J.C."/>
            <person name="Gomez-Gil B."/>
            <person name="Galaviz-Silva L."/>
        </authorList>
    </citation>
    <scope>NUCLEOTIDE SEQUENCE [LARGE SCALE GENOMIC DNA]</scope>
    <source>
        <strain evidence="14">36Y_RITHPW</strain>
    </source>
</reference>